<dbReference type="eggNOG" id="COG0617">
    <property type="taxonomic scope" value="Bacteria"/>
</dbReference>
<evidence type="ECO:0000256" key="10">
    <source>
        <dbReference type="ARBA" id="ARBA00022884"/>
    </source>
</evidence>
<feature type="domain" description="tRNA nucleotidyltransferase/poly(A) polymerase RNA and SrmB- binding" evidence="15">
    <location>
        <begin position="156"/>
        <end position="216"/>
    </location>
</feature>
<feature type="compositionally biased region" description="Basic residues" evidence="12">
    <location>
        <begin position="483"/>
        <end position="494"/>
    </location>
</feature>
<keyword evidence="6" id="KW-0547">Nucleotide-binding</keyword>
<keyword evidence="8" id="KW-0067">ATP-binding</keyword>
<feature type="domain" description="HD" evidence="14">
    <location>
        <begin position="270"/>
        <end position="338"/>
    </location>
</feature>
<evidence type="ECO:0000256" key="8">
    <source>
        <dbReference type="ARBA" id="ARBA00022840"/>
    </source>
</evidence>
<dbReference type="NCBIfam" id="TIGR00277">
    <property type="entry name" value="HDIG"/>
    <property type="match status" value="1"/>
</dbReference>
<evidence type="ECO:0000256" key="2">
    <source>
        <dbReference type="ARBA" id="ARBA00022679"/>
    </source>
</evidence>
<evidence type="ECO:0000256" key="5">
    <source>
        <dbReference type="ARBA" id="ARBA00022723"/>
    </source>
</evidence>
<dbReference type="GO" id="GO:0005524">
    <property type="term" value="F:ATP binding"/>
    <property type="evidence" value="ECO:0007669"/>
    <property type="project" value="UniProtKB-KW"/>
</dbReference>
<name>S7TWH2_DESML</name>
<dbReference type="AlphaFoldDB" id="S7TWH2"/>
<keyword evidence="4" id="KW-0548">Nucleotidyltransferase</keyword>
<dbReference type="Pfam" id="PF01743">
    <property type="entry name" value="PolyA_pol"/>
    <property type="match status" value="2"/>
</dbReference>
<evidence type="ECO:0000256" key="4">
    <source>
        <dbReference type="ARBA" id="ARBA00022695"/>
    </source>
</evidence>
<sequence>MFFDMMPFDNLHDIPGAENAYLVGGCVRDRLIGLRPQDFDIAAPPPVRDFAEHIARRIGGHCVELGKPGRQVIRIVSGRPQVDVAPINGPSIESDLAKRDFTINALARRLSSGEIIDCTGGIRDLEQKIIRMVSDQSFIADPLRLLRTYRLAAILNFRIDTATSAAVARHADKIRNVAGERIRLELFKLLEVENACLRLEQMSRERLLFAVIPELEPLVGCLQNRHHAFDAWIHTLKVVEEMEAILNRPPRLLSAADSPALSACLKGGIPVLLKISALLHDIGKPATRKIIHTKGPVFYGHHETGAEMAEAVSARLRFSVHETRIVTQIIRHHLGPLRLWIQAEKGALSRKAVTRFFMRCETLTPLILLHALADHRGKRPRGTLPEDDFSRFILNLLTAYFTEYQERKNRRPLLTGHDLISEFDLKPGPDFKFILNRVEAARLSGEAVTRENGLEIVSELLKTCIGDRQPGIDTPSGRTKTGLPHKKRGGDRPG</sequence>
<accession>S7TWH2</accession>
<dbReference type="PATRIC" id="fig|1121405.3.peg.1722"/>
<dbReference type="STRING" id="897.B2D07_06155"/>
<evidence type="ECO:0000313" key="16">
    <source>
        <dbReference type="EMBL" id="EPR41401.1"/>
    </source>
</evidence>
<dbReference type="GO" id="GO:0046872">
    <property type="term" value="F:metal ion binding"/>
    <property type="evidence" value="ECO:0007669"/>
    <property type="project" value="UniProtKB-KW"/>
</dbReference>
<keyword evidence="16" id="KW-0378">Hydrolase</keyword>
<organism evidence="16 17">
    <name type="scientific">Desulfococcus multivorans DSM 2059</name>
    <dbReference type="NCBI Taxonomy" id="1121405"/>
    <lineage>
        <taxon>Bacteria</taxon>
        <taxon>Pseudomonadati</taxon>
        <taxon>Thermodesulfobacteriota</taxon>
        <taxon>Desulfobacteria</taxon>
        <taxon>Desulfobacterales</taxon>
        <taxon>Desulfococcaceae</taxon>
        <taxon>Desulfococcus</taxon>
    </lineage>
</organism>
<dbReference type="GO" id="GO:0042245">
    <property type="term" value="P:RNA repair"/>
    <property type="evidence" value="ECO:0007669"/>
    <property type="project" value="UniProtKB-KW"/>
</dbReference>
<dbReference type="InterPro" id="IPR006674">
    <property type="entry name" value="HD_domain"/>
</dbReference>
<keyword evidence="2 11" id="KW-0808">Transferase</keyword>
<dbReference type="InterPro" id="IPR050124">
    <property type="entry name" value="tRNA_CCA-adding_enzyme"/>
</dbReference>
<dbReference type="PANTHER" id="PTHR47545:SF1">
    <property type="entry name" value="MULTIFUNCTIONAL CCA PROTEIN"/>
    <property type="match status" value="1"/>
</dbReference>
<gene>
    <name evidence="16" type="ORF">dsmv_2182</name>
</gene>
<evidence type="ECO:0000256" key="3">
    <source>
        <dbReference type="ARBA" id="ARBA00022694"/>
    </source>
</evidence>
<dbReference type="InterPro" id="IPR043519">
    <property type="entry name" value="NT_sf"/>
</dbReference>
<evidence type="ECO:0000259" key="13">
    <source>
        <dbReference type="Pfam" id="PF01743"/>
    </source>
</evidence>
<feature type="domain" description="Poly A polymerase head" evidence="13">
    <location>
        <begin position="91"/>
        <end position="131"/>
    </location>
</feature>
<evidence type="ECO:0000256" key="7">
    <source>
        <dbReference type="ARBA" id="ARBA00022800"/>
    </source>
</evidence>
<protein>
    <submittedName>
        <fullName evidence="16">Metal dependent phosphohydrolase</fullName>
    </submittedName>
</protein>
<dbReference type="CDD" id="cd00077">
    <property type="entry name" value="HDc"/>
    <property type="match status" value="1"/>
</dbReference>
<keyword evidence="9" id="KW-0460">Magnesium</keyword>
<dbReference type="Pfam" id="PF12627">
    <property type="entry name" value="PolyA_pol_RNAbd"/>
    <property type="match status" value="1"/>
</dbReference>
<dbReference type="OrthoDB" id="9805698at2"/>
<keyword evidence="17" id="KW-1185">Reference proteome</keyword>
<comment type="cofactor">
    <cofactor evidence="1">
        <name>Mg(2+)</name>
        <dbReference type="ChEBI" id="CHEBI:18420"/>
    </cofactor>
</comment>
<proteinExistence type="inferred from homology"/>
<dbReference type="PANTHER" id="PTHR47545">
    <property type="entry name" value="MULTIFUNCTIONAL CCA PROTEIN"/>
    <property type="match status" value="1"/>
</dbReference>
<keyword evidence="10 11" id="KW-0694">RNA-binding</keyword>
<dbReference type="InterPro" id="IPR006675">
    <property type="entry name" value="HDIG_dom"/>
</dbReference>
<evidence type="ECO:0000256" key="6">
    <source>
        <dbReference type="ARBA" id="ARBA00022741"/>
    </source>
</evidence>
<dbReference type="GO" id="GO:0008033">
    <property type="term" value="P:tRNA processing"/>
    <property type="evidence" value="ECO:0007669"/>
    <property type="project" value="UniProtKB-KW"/>
</dbReference>
<dbReference type="SUPFAM" id="SSF81891">
    <property type="entry name" value="Poly A polymerase C-terminal region-like"/>
    <property type="match status" value="1"/>
</dbReference>
<evidence type="ECO:0000256" key="12">
    <source>
        <dbReference type="SAM" id="MobiDB-lite"/>
    </source>
</evidence>
<dbReference type="GO" id="GO:0016787">
    <property type="term" value="F:hydrolase activity"/>
    <property type="evidence" value="ECO:0007669"/>
    <property type="project" value="UniProtKB-KW"/>
</dbReference>
<dbReference type="EMBL" id="ATHJ01000076">
    <property type="protein sequence ID" value="EPR41401.1"/>
    <property type="molecule type" value="Genomic_DNA"/>
</dbReference>
<feature type="region of interest" description="Disordered" evidence="12">
    <location>
        <begin position="467"/>
        <end position="494"/>
    </location>
</feature>
<dbReference type="CDD" id="cd05398">
    <property type="entry name" value="NT_ClassII-CCAase"/>
    <property type="match status" value="1"/>
</dbReference>
<reference evidence="16 17" key="1">
    <citation type="journal article" date="2013" name="Genome Announc.">
        <title>Draft genome sequences for three mercury-methylating, sulfate-reducing bacteria.</title>
        <authorList>
            <person name="Brown S.D."/>
            <person name="Hurt R.A.Jr."/>
            <person name="Gilmour C.C."/>
            <person name="Elias D.A."/>
        </authorList>
    </citation>
    <scope>NUCLEOTIDE SEQUENCE [LARGE SCALE GENOMIC DNA]</scope>
    <source>
        <strain evidence="16 17">DSM 2059</strain>
    </source>
</reference>
<dbReference type="Pfam" id="PF01966">
    <property type="entry name" value="HD"/>
    <property type="match status" value="1"/>
</dbReference>
<dbReference type="GO" id="GO:0016779">
    <property type="term" value="F:nucleotidyltransferase activity"/>
    <property type="evidence" value="ECO:0007669"/>
    <property type="project" value="UniProtKB-KW"/>
</dbReference>
<dbReference type="Gene3D" id="1.10.3090.10">
    <property type="entry name" value="cca-adding enzyme, domain 2"/>
    <property type="match status" value="1"/>
</dbReference>
<evidence type="ECO:0000256" key="1">
    <source>
        <dbReference type="ARBA" id="ARBA00001946"/>
    </source>
</evidence>
<dbReference type="Proteomes" id="UP000014977">
    <property type="component" value="Unassembled WGS sequence"/>
</dbReference>
<dbReference type="InterPro" id="IPR032828">
    <property type="entry name" value="PolyA_RNA-bd"/>
</dbReference>
<dbReference type="SUPFAM" id="SSF81301">
    <property type="entry name" value="Nucleotidyltransferase"/>
    <property type="match status" value="1"/>
</dbReference>
<dbReference type="InterPro" id="IPR003607">
    <property type="entry name" value="HD/PDEase_dom"/>
</dbReference>
<evidence type="ECO:0000259" key="14">
    <source>
        <dbReference type="Pfam" id="PF01966"/>
    </source>
</evidence>
<keyword evidence="5" id="KW-0479">Metal-binding</keyword>
<evidence type="ECO:0000313" key="17">
    <source>
        <dbReference type="Proteomes" id="UP000014977"/>
    </source>
</evidence>
<feature type="domain" description="Poly A polymerase head" evidence="13">
    <location>
        <begin position="20"/>
        <end position="86"/>
    </location>
</feature>
<dbReference type="GO" id="GO:0003723">
    <property type="term" value="F:RNA binding"/>
    <property type="evidence" value="ECO:0007669"/>
    <property type="project" value="UniProtKB-KW"/>
</dbReference>
<comment type="similarity">
    <text evidence="11">Belongs to the tRNA nucleotidyltransferase/poly(A) polymerase family.</text>
</comment>
<keyword evidence="3" id="KW-0819">tRNA processing</keyword>
<comment type="caution">
    <text evidence="16">The sequence shown here is derived from an EMBL/GenBank/DDBJ whole genome shotgun (WGS) entry which is preliminary data.</text>
</comment>
<evidence type="ECO:0000256" key="9">
    <source>
        <dbReference type="ARBA" id="ARBA00022842"/>
    </source>
</evidence>
<dbReference type="Gene3D" id="3.30.460.10">
    <property type="entry name" value="Beta Polymerase, domain 2"/>
    <property type="match status" value="1"/>
</dbReference>
<evidence type="ECO:0000256" key="11">
    <source>
        <dbReference type="RuleBase" id="RU003953"/>
    </source>
</evidence>
<dbReference type="InterPro" id="IPR002646">
    <property type="entry name" value="PolA_pol_head_dom"/>
</dbReference>
<keyword evidence="7" id="KW-0692">RNA repair</keyword>
<dbReference type="RefSeq" id="WP_020876613.1">
    <property type="nucleotide sequence ID" value="NZ_ATHJ01000076.1"/>
</dbReference>
<evidence type="ECO:0000259" key="15">
    <source>
        <dbReference type="Pfam" id="PF12627"/>
    </source>
</evidence>